<evidence type="ECO:0000313" key="1">
    <source>
        <dbReference type="EMBL" id="GAG26210.1"/>
    </source>
</evidence>
<evidence type="ECO:0008006" key="2">
    <source>
        <dbReference type="Google" id="ProtNLM"/>
    </source>
</evidence>
<proteinExistence type="predicted"/>
<dbReference type="AlphaFoldDB" id="X0W6K9"/>
<protein>
    <recommendedName>
        <fullName evidence="2">GH16 domain-containing protein</fullName>
    </recommendedName>
</protein>
<name>X0W6K9_9ZZZZ</name>
<accession>X0W6K9</accession>
<feature type="non-terminal residue" evidence="1">
    <location>
        <position position="1"/>
    </location>
</feature>
<reference evidence="1" key="1">
    <citation type="journal article" date="2014" name="Front. Microbiol.">
        <title>High frequency of phylogenetically diverse reductive dehalogenase-homologous genes in deep subseafloor sedimentary metagenomes.</title>
        <authorList>
            <person name="Kawai M."/>
            <person name="Futagami T."/>
            <person name="Toyoda A."/>
            <person name="Takaki Y."/>
            <person name="Nishi S."/>
            <person name="Hori S."/>
            <person name="Arai W."/>
            <person name="Tsubouchi T."/>
            <person name="Morono Y."/>
            <person name="Uchiyama I."/>
            <person name="Ito T."/>
            <person name="Fujiyama A."/>
            <person name="Inagaki F."/>
            <person name="Takami H."/>
        </authorList>
    </citation>
    <scope>NUCLEOTIDE SEQUENCE</scope>
    <source>
        <strain evidence="1">Expedition CK06-06</strain>
    </source>
</reference>
<organism evidence="1">
    <name type="scientific">marine sediment metagenome</name>
    <dbReference type="NCBI Taxonomy" id="412755"/>
    <lineage>
        <taxon>unclassified sequences</taxon>
        <taxon>metagenomes</taxon>
        <taxon>ecological metagenomes</taxon>
    </lineage>
</organism>
<dbReference type="EMBL" id="BARS01034802">
    <property type="protein sequence ID" value="GAG26210.1"/>
    <property type="molecule type" value="Genomic_DNA"/>
</dbReference>
<gene>
    <name evidence="1" type="ORF">S01H1_53721</name>
</gene>
<sequence>DFDSLAVGSSMHDVDGWEGWFDDAQWGAQVTDAVAYSGTNSLEIVGTRDDLVPNWPQQTTGKWTLSVMQYCPSDKQTTGVVYFGPLTEYDGAAETVGWISEFMANFETGKAYCNADDAIQVDLVYDDWAELRLEVDLDAQEADFYYDNVFLSTQPAPSIAGVDIWPTDDIVAIYYDDFRFEAAE</sequence>
<comment type="caution">
    <text evidence="1">The sequence shown here is derived from an EMBL/GenBank/DDBJ whole genome shotgun (WGS) entry which is preliminary data.</text>
</comment>